<organism evidence="1 2">
    <name type="scientific">Epicoccum nigrum</name>
    <name type="common">Soil fungus</name>
    <name type="synonym">Epicoccum purpurascens</name>
    <dbReference type="NCBI Taxonomy" id="105696"/>
    <lineage>
        <taxon>Eukaryota</taxon>
        <taxon>Fungi</taxon>
        <taxon>Dikarya</taxon>
        <taxon>Ascomycota</taxon>
        <taxon>Pezizomycotina</taxon>
        <taxon>Dothideomycetes</taxon>
        <taxon>Pleosporomycetidae</taxon>
        <taxon>Pleosporales</taxon>
        <taxon>Pleosporineae</taxon>
        <taxon>Didymellaceae</taxon>
        <taxon>Epicoccum</taxon>
    </lineage>
</organism>
<dbReference type="Proteomes" id="UP000193240">
    <property type="component" value="Unassembled WGS sequence"/>
</dbReference>
<gene>
    <name evidence="1" type="ORF">B5807_00928</name>
</gene>
<keyword evidence="2" id="KW-1185">Reference proteome</keyword>
<reference evidence="1 2" key="1">
    <citation type="journal article" date="2017" name="Genome Announc.">
        <title>Genome sequence of the saprophytic ascomycete Epicoccum nigrum ICMP 19927 strain isolated from New Zealand.</title>
        <authorList>
            <person name="Fokin M."/>
            <person name="Fleetwood D."/>
            <person name="Weir B.S."/>
            <person name="Villas-Boas S.G."/>
        </authorList>
    </citation>
    <scope>NUCLEOTIDE SEQUENCE [LARGE SCALE GENOMIC DNA]</scope>
    <source>
        <strain evidence="1 2">ICMP 19927</strain>
    </source>
</reference>
<evidence type="ECO:0000313" key="1">
    <source>
        <dbReference type="EMBL" id="OSS53791.1"/>
    </source>
</evidence>
<dbReference type="AlphaFoldDB" id="A0A1Y2MCT5"/>
<sequence>MFFKASRRRLLHVNIIHLGPRPGTYLFYRYTSLPYTLPRLLISTNFVAMSRANFLAQNHWFDIHGMSFASQGEVNQLQLNVATTTTAHVVTIMLPSKTRERHEVGPYHIQASHYLHRFS</sequence>
<evidence type="ECO:0000313" key="2">
    <source>
        <dbReference type="Proteomes" id="UP000193240"/>
    </source>
</evidence>
<accession>A0A1Y2MCT5</accession>
<name>A0A1Y2MCT5_EPING</name>
<proteinExistence type="predicted"/>
<dbReference type="InParanoid" id="A0A1Y2MCT5"/>
<protein>
    <submittedName>
        <fullName evidence="1">Uncharacterized protein</fullName>
    </submittedName>
</protein>
<dbReference type="EMBL" id="KZ107838">
    <property type="protein sequence ID" value="OSS53791.1"/>
    <property type="molecule type" value="Genomic_DNA"/>
</dbReference>